<dbReference type="InterPro" id="IPR013785">
    <property type="entry name" value="Aldolase_TIM"/>
</dbReference>
<dbReference type="SUPFAM" id="SSF51366">
    <property type="entry name" value="Ribulose-phoshate binding barrel"/>
    <property type="match status" value="1"/>
</dbReference>
<evidence type="ECO:0000256" key="1">
    <source>
        <dbReference type="ARBA" id="ARBA00003365"/>
    </source>
</evidence>
<keyword evidence="7 9" id="KW-0456">Lyase</keyword>
<dbReference type="FunFam" id="3.20.20.70:FF:000037">
    <property type="entry name" value="Tryptophan synthase alpha chain"/>
    <property type="match status" value="1"/>
</dbReference>
<evidence type="ECO:0000256" key="4">
    <source>
        <dbReference type="ARBA" id="ARBA00022605"/>
    </source>
</evidence>
<sequence>MPTSRITDTFAKASGESRAVLVSYLMAGDPDLETSFAAMCALRDNGADIIELGAPFTDPMADGASIQKAGLRALAHKTTLADTLALAARFREDDKTTPVIIMGYANPVFRMGFAKFAEAAHEAGVDGTILVDLPPEEDGELRDAYAPYDLSVIRLATPTTHEARMQKVAEGASGFLYFVAVTGVTGAGSADPQAIAGNIEMAKRVSGLPVCVGFGVKTGDQAAEMAKIADGVVVGSAFVDHAEKAHESGEFADAPRGMGALAKELSEAIRTVAKQ</sequence>
<dbReference type="PROSITE" id="PS00167">
    <property type="entry name" value="TRP_SYNTHASE_ALPHA"/>
    <property type="match status" value="1"/>
</dbReference>
<dbReference type="PANTHER" id="PTHR43406:SF1">
    <property type="entry name" value="TRYPTOPHAN SYNTHASE ALPHA CHAIN, CHLOROPLASTIC"/>
    <property type="match status" value="1"/>
</dbReference>
<evidence type="ECO:0000256" key="7">
    <source>
        <dbReference type="ARBA" id="ARBA00023239"/>
    </source>
</evidence>
<dbReference type="Pfam" id="PF00290">
    <property type="entry name" value="Trp_syntA"/>
    <property type="match status" value="1"/>
</dbReference>
<evidence type="ECO:0000256" key="6">
    <source>
        <dbReference type="ARBA" id="ARBA00023141"/>
    </source>
</evidence>
<keyword evidence="6 9" id="KW-0057">Aromatic amino acid biosynthesis</keyword>
<name>A0A059E932_9PROT</name>
<dbReference type="OrthoDB" id="9804578at2"/>
<dbReference type="InterPro" id="IPR002028">
    <property type="entry name" value="Trp_synthase_suA"/>
</dbReference>
<dbReference type="UniPathway" id="UPA00035">
    <property type="reaction ID" value="UER00044"/>
</dbReference>
<comment type="caution">
    <text evidence="11">The sequence shown here is derived from an EMBL/GenBank/DDBJ whole genome shotgun (WGS) entry which is preliminary data.</text>
</comment>
<feature type="active site" description="Proton acceptor" evidence="9">
    <location>
        <position position="62"/>
    </location>
</feature>
<comment type="function">
    <text evidence="1 9">The alpha subunit is responsible for the aldol cleavage of indoleglycerol phosphate to indole and glyceraldehyde 3-phosphate.</text>
</comment>
<evidence type="ECO:0000256" key="5">
    <source>
        <dbReference type="ARBA" id="ARBA00022822"/>
    </source>
</evidence>
<dbReference type="InterPro" id="IPR011060">
    <property type="entry name" value="RibuloseP-bd_barrel"/>
</dbReference>
<comment type="catalytic activity">
    <reaction evidence="8 9">
        <text>(1S,2R)-1-C-(indol-3-yl)glycerol 3-phosphate + L-serine = D-glyceraldehyde 3-phosphate + L-tryptophan + H2O</text>
        <dbReference type="Rhea" id="RHEA:10532"/>
        <dbReference type="ChEBI" id="CHEBI:15377"/>
        <dbReference type="ChEBI" id="CHEBI:33384"/>
        <dbReference type="ChEBI" id="CHEBI:57912"/>
        <dbReference type="ChEBI" id="CHEBI:58866"/>
        <dbReference type="ChEBI" id="CHEBI:59776"/>
        <dbReference type="EC" id="4.2.1.20"/>
    </reaction>
</comment>
<comment type="pathway">
    <text evidence="2 9">Amino-acid biosynthesis; L-tryptophan biosynthesis; L-tryptophan from chorismate: step 5/5.</text>
</comment>
<evidence type="ECO:0000256" key="2">
    <source>
        <dbReference type="ARBA" id="ARBA00004733"/>
    </source>
</evidence>
<dbReference type="Proteomes" id="UP000024547">
    <property type="component" value="Unassembled WGS sequence"/>
</dbReference>
<organism evidence="11 12">
    <name type="scientific">Hyphomonas atlantica</name>
    <dbReference type="NCBI Taxonomy" id="1280948"/>
    <lineage>
        <taxon>Bacteria</taxon>
        <taxon>Pseudomonadati</taxon>
        <taxon>Pseudomonadota</taxon>
        <taxon>Alphaproteobacteria</taxon>
        <taxon>Hyphomonadales</taxon>
        <taxon>Hyphomonadaceae</taxon>
        <taxon>Hyphomonas</taxon>
    </lineage>
</organism>
<dbReference type="CDD" id="cd04724">
    <property type="entry name" value="Tryptophan_synthase_alpha"/>
    <property type="match status" value="1"/>
</dbReference>
<evidence type="ECO:0000256" key="9">
    <source>
        <dbReference type="HAMAP-Rule" id="MF_00131"/>
    </source>
</evidence>
<keyword evidence="12" id="KW-1185">Reference proteome</keyword>
<dbReference type="GO" id="GO:0004834">
    <property type="term" value="F:tryptophan synthase activity"/>
    <property type="evidence" value="ECO:0007669"/>
    <property type="project" value="UniProtKB-UniRule"/>
</dbReference>
<reference evidence="11 12" key="1">
    <citation type="journal article" date="2014" name="Antonie Van Leeuwenhoek">
        <title>Hyphomonas beringensis sp. nov. and Hyphomonas chukchiensis sp. nov., isolated from surface seawater of the Bering Sea and Chukchi Sea.</title>
        <authorList>
            <person name="Li C."/>
            <person name="Lai Q."/>
            <person name="Li G."/>
            <person name="Dong C."/>
            <person name="Wang J."/>
            <person name="Liao Y."/>
            <person name="Shao Z."/>
        </authorList>
    </citation>
    <scope>NUCLEOTIDE SEQUENCE [LARGE SCALE GENOMIC DNA]</scope>
    <source>
        <strain evidence="11 12">22II1-22F38</strain>
    </source>
</reference>
<dbReference type="InterPro" id="IPR018204">
    <property type="entry name" value="Trp_synthase_alpha_AS"/>
</dbReference>
<keyword evidence="4 9" id="KW-0028">Amino-acid biosynthesis</keyword>
<evidence type="ECO:0000256" key="10">
    <source>
        <dbReference type="RuleBase" id="RU003662"/>
    </source>
</evidence>
<evidence type="ECO:0000256" key="8">
    <source>
        <dbReference type="ARBA" id="ARBA00049047"/>
    </source>
</evidence>
<accession>A0A059E932</accession>
<proteinExistence type="inferred from homology"/>
<dbReference type="GO" id="GO:0005829">
    <property type="term" value="C:cytosol"/>
    <property type="evidence" value="ECO:0007669"/>
    <property type="project" value="TreeGrafter"/>
</dbReference>
<comment type="similarity">
    <text evidence="9 10">Belongs to the TrpA family.</text>
</comment>
<dbReference type="NCBIfam" id="TIGR00262">
    <property type="entry name" value="trpA"/>
    <property type="match status" value="1"/>
</dbReference>
<dbReference type="EC" id="4.2.1.20" evidence="9"/>
<dbReference type="AlphaFoldDB" id="A0A059E932"/>
<dbReference type="Gene3D" id="3.20.20.70">
    <property type="entry name" value="Aldolase class I"/>
    <property type="match status" value="1"/>
</dbReference>
<comment type="subunit">
    <text evidence="3 9">Tetramer of two alpha and two beta chains.</text>
</comment>
<dbReference type="HAMAP" id="MF_00131">
    <property type="entry name" value="Trp_synth_alpha"/>
    <property type="match status" value="1"/>
</dbReference>
<protein>
    <recommendedName>
        <fullName evidence="9">Tryptophan synthase alpha chain</fullName>
        <ecNumber evidence="9">4.2.1.20</ecNumber>
    </recommendedName>
</protein>
<keyword evidence="5 9" id="KW-0822">Tryptophan biosynthesis</keyword>
<dbReference type="STRING" id="1280948.HY36_13665"/>
<dbReference type="eggNOG" id="COG0159">
    <property type="taxonomic scope" value="Bacteria"/>
</dbReference>
<evidence type="ECO:0000313" key="11">
    <source>
        <dbReference type="EMBL" id="KCZ64394.1"/>
    </source>
</evidence>
<dbReference type="PATRIC" id="fig|1280948.3.peg.973"/>
<dbReference type="RefSeq" id="WP_035549242.1">
    <property type="nucleotide sequence ID" value="NZ_AWFH01000004.1"/>
</dbReference>
<dbReference type="EMBL" id="AWFH01000004">
    <property type="protein sequence ID" value="KCZ64394.1"/>
    <property type="molecule type" value="Genomic_DNA"/>
</dbReference>
<evidence type="ECO:0000256" key="3">
    <source>
        <dbReference type="ARBA" id="ARBA00011270"/>
    </source>
</evidence>
<dbReference type="PANTHER" id="PTHR43406">
    <property type="entry name" value="TRYPTOPHAN SYNTHASE, ALPHA CHAIN"/>
    <property type="match status" value="1"/>
</dbReference>
<evidence type="ECO:0000313" key="12">
    <source>
        <dbReference type="Proteomes" id="UP000024547"/>
    </source>
</evidence>
<feature type="active site" description="Proton acceptor" evidence="9">
    <location>
        <position position="51"/>
    </location>
</feature>
<gene>
    <name evidence="9" type="primary">trpA</name>
    <name evidence="11" type="ORF">HY36_13665</name>
</gene>